<dbReference type="Pfam" id="PF13545">
    <property type="entry name" value="HTH_Crp_2"/>
    <property type="match status" value="1"/>
</dbReference>
<comment type="caution">
    <text evidence="5">The sequence shown here is derived from an EMBL/GenBank/DDBJ whole genome shotgun (WGS) entry which is preliminary data.</text>
</comment>
<sequence>MRLAAPATLLAQSSLLAALPPDVHERLLPHFSLVELAAGQELGTPHSGPARALFPLSGVVSLVQQLPDGDSGQVAMVGREGLLGLPLVMGGDAMPTRGVVQCAGYGLALSRERLVEEFERSGPFMRHLLRYTQAMITQISLLVVCNRHHSIEQQLSRLILMSLDRVHGHEVPLTQEFAARLLGVRREGVTEASGRLREAGSVACRRGVFAVQDRKALESRACSCYHAVKSEYARLLPVHCTEGHGAAAPRPALPVLQPAPAWGALAPAA</sequence>
<dbReference type="SUPFAM" id="SSF51206">
    <property type="entry name" value="cAMP-binding domain-like"/>
    <property type="match status" value="1"/>
</dbReference>
<protein>
    <submittedName>
        <fullName evidence="5">Crp/Fnr family transcriptional regulator</fullName>
    </submittedName>
</protein>
<accession>A0A931H5G0</accession>
<evidence type="ECO:0000256" key="3">
    <source>
        <dbReference type="ARBA" id="ARBA00023163"/>
    </source>
</evidence>
<keyword evidence="6" id="KW-1185">Reference proteome</keyword>
<reference evidence="5" key="1">
    <citation type="submission" date="2020-11" db="EMBL/GenBank/DDBJ databases">
        <title>Bacterial whole genome sequence for Caenimonas sp. DR4.4.</title>
        <authorList>
            <person name="Le V."/>
            <person name="Ko S.-R."/>
            <person name="Ahn C.-Y."/>
            <person name="Oh H.-M."/>
        </authorList>
    </citation>
    <scope>NUCLEOTIDE SEQUENCE</scope>
    <source>
        <strain evidence="5">DR4.4</strain>
    </source>
</reference>
<gene>
    <name evidence="5" type="ORF">I5803_13095</name>
</gene>
<keyword evidence="3" id="KW-0804">Transcription</keyword>
<dbReference type="EMBL" id="JADWYS010000001">
    <property type="protein sequence ID" value="MBG9388964.1"/>
    <property type="molecule type" value="Genomic_DNA"/>
</dbReference>
<dbReference type="Gene3D" id="1.10.10.10">
    <property type="entry name" value="Winged helix-like DNA-binding domain superfamily/Winged helix DNA-binding domain"/>
    <property type="match status" value="1"/>
</dbReference>
<dbReference type="InterPro" id="IPR012318">
    <property type="entry name" value="HTH_CRP"/>
</dbReference>
<dbReference type="InterPro" id="IPR036388">
    <property type="entry name" value="WH-like_DNA-bd_sf"/>
</dbReference>
<organism evidence="5 6">
    <name type="scientific">Caenimonas aquaedulcis</name>
    <dbReference type="NCBI Taxonomy" id="2793270"/>
    <lineage>
        <taxon>Bacteria</taxon>
        <taxon>Pseudomonadati</taxon>
        <taxon>Pseudomonadota</taxon>
        <taxon>Betaproteobacteria</taxon>
        <taxon>Burkholderiales</taxon>
        <taxon>Comamonadaceae</taxon>
        <taxon>Caenimonas</taxon>
    </lineage>
</organism>
<dbReference type="GO" id="GO:0003677">
    <property type="term" value="F:DNA binding"/>
    <property type="evidence" value="ECO:0007669"/>
    <property type="project" value="UniProtKB-KW"/>
</dbReference>
<feature type="domain" description="HTH crp-type" evidence="4">
    <location>
        <begin position="155"/>
        <end position="219"/>
    </location>
</feature>
<name>A0A931H5G0_9BURK</name>
<dbReference type="GO" id="GO:0006355">
    <property type="term" value="P:regulation of DNA-templated transcription"/>
    <property type="evidence" value="ECO:0007669"/>
    <property type="project" value="InterPro"/>
</dbReference>
<dbReference type="InterPro" id="IPR014710">
    <property type="entry name" value="RmlC-like_jellyroll"/>
</dbReference>
<dbReference type="Gene3D" id="2.60.120.10">
    <property type="entry name" value="Jelly Rolls"/>
    <property type="match status" value="1"/>
</dbReference>
<evidence type="ECO:0000259" key="4">
    <source>
        <dbReference type="Pfam" id="PF13545"/>
    </source>
</evidence>
<dbReference type="Proteomes" id="UP000651050">
    <property type="component" value="Unassembled WGS sequence"/>
</dbReference>
<evidence type="ECO:0000313" key="6">
    <source>
        <dbReference type="Proteomes" id="UP000651050"/>
    </source>
</evidence>
<dbReference type="SUPFAM" id="SSF46785">
    <property type="entry name" value="Winged helix' DNA-binding domain"/>
    <property type="match status" value="1"/>
</dbReference>
<dbReference type="AlphaFoldDB" id="A0A931H5G0"/>
<dbReference type="InterPro" id="IPR018490">
    <property type="entry name" value="cNMP-bd_dom_sf"/>
</dbReference>
<keyword evidence="1" id="KW-0805">Transcription regulation</keyword>
<evidence type="ECO:0000313" key="5">
    <source>
        <dbReference type="EMBL" id="MBG9388964.1"/>
    </source>
</evidence>
<proteinExistence type="predicted"/>
<dbReference type="CDD" id="cd00038">
    <property type="entry name" value="CAP_ED"/>
    <property type="match status" value="1"/>
</dbReference>
<evidence type="ECO:0000256" key="2">
    <source>
        <dbReference type="ARBA" id="ARBA00023125"/>
    </source>
</evidence>
<keyword evidence="2" id="KW-0238">DNA-binding</keyword>
<dbReference type="InterPro" id="IPR000595">
    <property type="entry name" value="cNMP-bd_dom"/>
</dbReference>
<dbReference type="InterPro" id="IPR036390">
    <property type="entry name" value="WH_DNA-bd_sf"/>
</dbReference>
<evidence type="ECO:0000256" key="1">
    <source>
        <dbReference type="ARBA" id="ARBA00023015"/>
    </source>
</evidence>